<evidence type="ECO:0000259" key="2">
    <source>
        <dbReference type="Pfam" id="PF17185"/>
    </source>
</evidence>
<name>A0A4R5MPB1_9SPHI</name>
<dbReference type="PROSITE" id="PS51257">
    <property type="entry name" value="PROKAR_LIPOPROTEIN"/>
    <property type="match status" value="1"/>
</dbReference>
<evidence type="ECO:0000256" key="1">
    <source>
        <dbReference type="SAM" id="SignalP"/>
    </source>
</evidence>
<comment type="caution">
    <text evidence="3">The sequence shown here is derived from an EMBL/GenBank/DDBJ whole genome shotgun (WGS) entry which is preliminary data.</text>
</comment>
<dbReference type="Pfam" id="PF17185">
    <property type="entry name" value="NlpE_C"/>
    <property type="match status" value="1"/>
</dbReference>
<dbReference type="OrthoDB" id="5348860at2"/>
<protein>
    <recommendedName>
        <fullName evidence="2">NlpE C-terminal OB domain-containing protein</fullName>
    </recommendedName>
</protein>
<keyword evidence="1" id="KW-0732">Signal</keyword>
<accession>A0A4R5MPB1</accession>
<dbReference type="Gene3D" id="2.40.50.540">
    <property type="match status" value="1"/>
</dbReference>
<dbReference type="Proteomes" id="UP000295668">
    <property type="component" value="Unassembled WGS sequence"/>
</dbReference>
<feature type="chain" id="PRO_5020849803" description="NlpE C-terminal OB domain-containing protein" evidence="1">
    <location>
        <begin position="21"/>
        <end position="126"/>
    </location>
</feature>
<dbReference type="InterPro" id="IPR033450">
    <property type="entry name" value="NlpE_C"/>
</dbReference>
<dbReference type="EMBL" id="SJCY01000001">
    <property type="protein sequence ID" value="TDG37621.1"/>
    <property type="molecule type" value="Genomic_DNA"/>
</dbReference>
<dbReference type="InterPro" id="IPR038139">
    <property type="entry name" value="NlpE_C_sf"/>
</dbReference>
<feature type="domain" description="NlpE C-terminal OB" evidence="2">
    <location>
        <begin position="33"/>
        <end position="117"/>
    </location>
</feature>
<reference evidence="3 4" key="1">
    <citation type="submission" date="2019-02" db="EMBL/GenBank/DDBJ databases">
        <title>Pedobacter sp. nov., a novel speices isolated from soil of pinguins habitat in Antarcitica.</title>
        <authorList>
            <person name="He R.-H."/>
        </authorList>
    </citation>
    <scope>NUCLEOTIDE SEQUENCE [LARGE SCALE GENOMIC DNA]</scope>
    <source>
        <strain evidence="3 4">E01020</strain>
    </source>
</reference>
<dbReference type="AlphaFoldDB" id="A0A4R5MPB1"/>
<feature type="signal peptide" evidence="1">
    <location>
        <begin position="1"/>
        <end position="20"/>
    </location>
</feature>
<gene>
    <name evidence="3" type="ORF">EZJ43_00550</name>
</gene>
<keyword evidence="4" id="KW-1185">Reference proteome</keyword>
<dbReference type="RefSeq" id="WP_133260709.1">
    <property type="nucleotide sequence ID" value="NZ_SJCY01000001.1"/>
</dbReference>
<evidence type="ECO:0000313" key="3">
    <source>
        <dbReference type="EMBL" id="TDG37621.1"/>
    </source>
</evidence>
<evidence type="ECO:0000313" key="4">
    <source>
        <dbReference type="Proteomes" id="UP000295668"/>
    </source>
</evidence>
<proteinExistence type="predicted"/>
<organism evidence="3 4">
    <name type="scientific">Pedobacter changchengzhani</name>
    <dbReference type="NCBI Taxonomy" id="2529274"/>
    <lineage>
        <taxon>Bacteria</taxon>
        <taxon>Pseudomonadati</taxon>
        <taxon>Bacteroidota</taxon>
        <taxon>Sphingobacteriia</taxon>
        <taxon>Sphingobacteriales</taxon>
        <taxon>Sphingobacteriaceae</taxon>
        <taxon>Pedobacter</taxon>
    </lineage>
</organism>
<sequence length="126" mass="14228">MKLYKSVVFYGVILSTTFLACNRDAKKADTDKAINVKGLYSFGPDMKSLTLCEDGREYWVTDSVKDLELQYSKQNFEKPYEPVYVELEGFFVKSDSLIASLDYDSTLVVTKVVKLSKQIPDGPCAQ</sequence>